<proteinExistence type="predicted"/>
<name>A0A812QDX3_9DINO</name>
<dbReference type="PANTHER" id="PTHR12894">
    <property type="entry name" value="CNH DOMAIN CONTAINING"/>
    <property type="match status" value="1"/>
</dbReference>
<evidence type="ECO:0000259" key="1">
    <source>
        <dbReference type="Pfam" id="PF10367"/>
    </source>
</evidence>
<dbReference type="GO" id="GO:0006914">
    <property type="term" value="P:autophagy"/>
    <property type="evidence" value="ECO:0007669"/>
    <property type="project" value="TreeGrafter"/>
</dbReference>
<reference evidence="2" key="1">
    <citation type="submission" date="2021-02" db="EMBL/GenBank/DDBJ databases">
        <authorList>
            <person name="Dougan E. K."/>
            <person name="Rhodes N."/>
            <person name="Thang M."/>
            <person name="Chan C."/>
        </authorList>
    </citation>
    <scope>NUCLEOTIDE SEQUENCE</scope>
</reference>
<accession>A0A812QDX3</accession>
<dbReference type="Proteomes" id="UP000601435">
    <property type="component" value="Unassembled WGS sequence"/>
</dbReference>
<dbReference type="EMBL" id="CAJNJA010016898">
    <property type="protein sequence ID" value="CAE7390552.1"/>
    <property type="molecule type" value="Genomic_DNA"/>
</dbReference>
<organism evidence="2 3">
    <name type="scientific">Symbiodinium necroappetens</name>
    <dbReference type="NCBI Taxonomy" id="1628268"/>
    <lineage>
        <taxon>Eukaryota</taxon>
        <taxon>Sar</taxon>
        <taxon>Alveolata</taxon>
        <taxon>Dinophyceae</taxon>
        <taxon>Suessiales</taxon>
        <taxon>Symbiodiniaceae</taxon>
        <taxon>Symbiodinium</taxon>
    </lineage>
</organism>
<dbReference type="Pfam" id="PF10367">
    <property type="entry name" value="zf-Vps39_C"/>
    <property type="match status" value="1"/>
</dbReference>
<dbReference type="AlphaFoldDB" id="A0A812QDX3"/>
<evidence type="ECO:0000313" key="3">
    <source>
        <dbReference type="Proteomes" id="UP000601435"/>
    </source>
</evidence>
<dbReference type="PANTHER" id="PTHR12894:SF27">
    <property type="entry name" value="TRANSFORMING GROWTH FACTOR-BETA RECEPTOR-ASSOCIATED PROTEIN 1"/>
    <property type="match status" value="1"/>
</dbReference>
<keyword evidence="3" id="KW-1185">Reference proteome</keyword>
<dbReference type="GO" id="GO:0016020">
    <property type="term" value="C:membrane"/>
    <property type="evidence" value="ECO:0007669"/>
    <property type="project" value="TreeGrafter"/>
</dbReference>
<sequence>MLASGRRDARADAALTQMVEALRSARRAPNGADLLREYVPQLLSIDAEAVLPVFVTTSREREMPLEADEVLHLLQGHDSLVLSFLEDLVVNKQAAPRHCAKLGMAYVAKVEEELSLPGAQRMTQTRTKLLRFLEEAAGVDAELLPKLAALQLHEERVILCGREGRHREALHILVLDLNDLSRAEAYCRLVMARELQRPGATDVSVFSADLPGWARGVVFGPKKPNSGDKALDGFQDATSAARDHAERARPLMLLLQILLEAHEGAAAKPEEHKKVAAEYRDAVLSLLMGYAAHRDLPPNEVLGCLPANWSLEGISDYLSKCARLCLHRQRASMLEENLSSMAYLKTFSAWAKERMRKVNITLDKCCPVCNKRFVDKDSVGKAFVAYPNETCVHFACKEHPSICPKTGKNFSDNLSVYCHALSVGQDEQS</sequence>
<dbReference type="InterPro" id="IPR032914">
    <property type="entry name" value="Vam6/VPS39/TRAP1"/>
</dbReference>
<feature type="domain" description="Vacuolar sorting protein 39/Transforming growth factor beta receptor-associated zinc finger" evidence="1">
    <location>
        <begin position="356"/>
        <end position="398"/>
    </location>
</feature>
<evidence type="ECO:0000313" key="2">
    <source>
        <dbReference type="EMBL" id="CAE7390552.1"/>
    </source>
</evidence>
<dbReference type="InterPro" id="IPR019453">
    <property type="entry name" value="VPS39/TGFA1_Znf"/>
</dbReference>
<dbReference type="OrthoDB" id="5325112at2759"/>
<protein>
    <submittedName>
        <fullName evidence="2">TGFBRAP1 protein</fullName>
    </submittedName>
</protein>
<gene>
    <name evidence="2" type="primary">TGFBRAP1</name>
    <name evidence="2" type="ORF">SNEC2469_LOCUS10610</name>
</gene>
<comment type="caution">
    <text evidence="2">The sequence shown here is derived from an EMBL/GenBank/DDBJ whole genome shotgun (WGS) entry which is preliminary data.</text>
</comment>
<dbReference type="GO" id="GO:0034058">
    <property type="term" value="P:endosomal vesicle fusion"/>
    <property type="evidence" value="ECO:0007669"/>
    <property type="project" value="TreeGrafter"/>
</dbReference>
<dbReference type="GO" id="GO:0005737">
    <property type="term" value="C:cytoplasm"/>
    <property type="evidence" value="ECO:0007669"/>
    <property type="project" value="TreeGrafter"/>
</dbReference>